<dbReference type="Proteomes" id="UP000789375">
    <property type="component" value="Unassembled WGS sequence"/>
</dbReference>
<sequence length="96" mass="10645">VSIAQAVLDRIFLLFLRTICDIMNLGDITIGPASDDTHLSNYGFIIAYERTSLEVSLPIKILQLSTHRSGSSLICHSYQVSRRPTPSQEPYCTSTS</sequence>
<evidence type="ECO:0000313" key="1">
    <source>
        <dbReference type="EMBL" id="CAG8720036.1"/>
    </source>
</evidence>
<protein>
    <submittedName>
        <fullName evidence="1">2615_t:CDS:1</fullName>
    </submittedName>
</protein>
<accession>A0A9N9I5A9</accession>
<feature type="non-terminal residue" evidence="1">
    <location>
        <position position="1"/>
    </location>
</feature>
<proteinExistence type="predicted"/>
<comment type="caution">
    <text evidence="1">The sequence shown here is derived from an EMBL/GenBank/DDBJ whole genome shotgun (WGS) entry which is preliminary data.</text>
</comment>
<organism evidence="1 2">
    <name type="scientific">Funneliformis mosseae</name>
    <name type="common">Endomycorrhizal fungus</name>
    <name type="synonym">Glomus mosseae</name>
    <dbReference type="NCBI Taxonomy" id="27381"/>
    <lineage>
        <taxon>Eukaryota</taxon>
        <taxon>Fungi</taxon>
        <taxon>Fungi incertae sedis</taxon>
        <taxon>Mucoromycota</taxon>
        <taxon>Glomeromycotina</taxon>
        <taxon>Glomeromycetes</taxon>
        <taxon>Glomerales</taxon>
        <taxon>Glomeraceae</taxon>
        <taxon>Funneliformis</taxon>
    </lineage>
</organism>
<dbReference type="AlphaFoldDB" id="A0A9N9I5A9"/>
<dbReference type="EMBL" id="CAJVPP010013178">
    <property type="protein sequence ID" value="CAG8720036.1"/>
    <property type="molecule type" value="Genomic_DNA"/>
</dbReference>
<reference evidence="1" key="1">
    <citation type="submission" date="2021-06" db="EMBL/GenBank/DDBJ databases">
        <authorList>
            <person name="Kallberg Y."/>
            <person name="Tangrot J."/>
            <person name="Rosling A."/>
        </authorList>
    </citation>
    <scope>NUCLEOTIDE SEQUENCE</scope>
    <source>
        <strain evidence="1">87-6 pot B 2015</strain>
    </source>
</reference>
<keyword evidence="2" id="KW-1185">Reference proteome</keyword>
<gene>
    <name evidence="1" type="ORF">FMOSSE_LOCUS14922</name>
</gene>
<name>A0A9N9I5A9_FUNMO</name>
<evidence type="ECO:0000313" key="2">
    <source>
        <dbReference type="Proteomes" id="UP000789375"/>
    </source>
</evidence>